<keyword evidence="12" id="KW-1185">Reference proteome</keyword>
<dbReference type="SUPFAM" id="SSF48019">
    <property type="entry name" value="post-AAA+ oligomerization domain-like"/>
    <property type="match status" value="1"/>
</dbReference>
<dbReference type="InterPro" id="IPR048466">
    <property type="entry name" value="DNA_pol3_delta-like_C"/>
</dbReference>
<dbReference type="GO" id="GO:0003677">
    <property type="term" value="F:DNA binding"/>
    <property type="evidence" value="ECO:0007669"/>
    <property type="project" value="InterPro"/>
</dbReference>
<protein>
    <recommendedName>
        <fullName evidence="2">DNA polymerase III subunit delta</fullName>
        <ecNumber evidence="1">2.7.7.7</ecNumber>
    </recommendedName>
</protein>
<evidence type="ECO:0000256" key="7">
    <source>
        <dbReference type="ARBA" id="ARBA00034754"/>
    </source>
</evidence>
<dbReference type="Proteomes" id="UP000663720">
    <property type="component" value="Chromosome"/>
</dbReference>
<dbReference type="PANTHER" id="PTHR34388">
    <property type="entry name" value="DNA POLYMERASE III SUBUNIT DELTA"/>
    <property type="match status" value="1"/>
</dbReference>
<feature type="domain" description="DNA polymerase III delta subunit-like C-terminal" evidence="10">
    <location>
        <begin position="302"/>
        <end position="355"/>
    </location>
</feature>
<dbReference type="InterPro" id="IPR027417">
    <property type="entry name" value="P-loop_NTPase"/>
</dbReference>
<dbReference type="InterPro" id="IPR005790">
    <property type="entry name" value="DNA_polIII_delta"/>
</dbReference>
<dbReference type="NCBIfam" id="TIGR01128">
    <property type="entry name" value="holA"/>
    <property type="match status" value="1"/>
</dbReference>
<keyword evidence="3" id="KW-0808">Transferase</keyword>
<evidence type="ECO:0000256" key="6">
    <source>
        <dbReference type="ARBA" id="ARBA00022932"/>
    </source>
</evidence>
<dbReference type="InterPro" id="IPR008921">
    <property type="entry name" value="DNA_pol3_clamp-load_cplx_C"/>
</dbReference>
<name>A0A975GGI7_9BACT</name>
<evidence type="ECO:0000256" key="4">
    <source>
        <dbReference type="ARBA" id="ARBA00022695"/>
    </source>
</evidence>
<dbReference type="GO" id="GO:0006261">
    <property type="term" value="P:DNA-templated DNA replication"/>
    <property type="evidence" value="ECO:0007669"/>
    <property type="project" value="TreeGrafter"/>
</dbReference>
<sequence>MPEINYKELDKYLTDPGSKPYASVWLIYGEDLLCKKGFEHITNVLNSGDQKNLNHDIIDNDNVYDAVERVNTYSMFSGNRLVSLIDSKIFYGQEDKKLIEKTRQAFDAEQMEKAAKFLTSLLSLKNLSYDDIEKDRAANLKIDSEYLGDGKWLDSILEFCKDNNIPIKAVQDNTKDLQQAVEKGFPSGNFLIITADIVDKRRILYKAIKEKGVIVDCSVPKGNTRADKIAQNAMLNQQMQAVLSRHGKTMDITAYNALCDMTGFNLRTFENNLDKLVNYTGPRPNITIDDVRSVLKRTCNDPIYELTNAVSERNIEASLFYMDSLLSQGFYPLQILASIIKQARNLLLVKDFIESSAGKAWRTGTSYDQFQKNIMPAIQNRDQMLINQIDSWEQTLSANTSTDENNKNKKKSQVSTDLIIAKNPRSAYPIYLTVQKSEKYTKEKLVLIMEKLGQADIQLKTTGRNPRLVLEEAVFYICRNDL</sequence>
<dbReference type="Gene3D" id="1.20.272.10">
    <property type="match status" value="1"/>
</dbReference>
<dbReference type="KEGG" id="dli:dnl_26700"/>
<dbReference type="GO" id="GO:0009360">
    <property type="term" value="C:DNA polymerase III complex"/>
    <property type="evidence" value="ECO:0007669"/>
    <property type="project" value="InterPro"/>
</dbReference>
<dbReference type="AlphaFoldDB" id="A0A975GGI7"/>
<evidence type="ECO:0000259" key="9">
    <source>
        <dbReference type="Pfam" id="PF06144"/>
    </source>
</evidence>
<dbReference type="EMBL" id="CP061799">
    <property type="protein sequence ID" value="QTA80370.1"/>
    <property type="molecule type" value="Genomic_DNA"/>
</dbReference>
<evidence type="ECO:0000256" key="2">
    <source>
        <dbReference type="ARBA" id="ARBA00017703"/>
    </source>
</evidence>
<proteinExistence type="inferred from homology"/>
<dbReference type="Gene3D" id="1.10.8.60">
    <property type="match status" value="1"/>
</dbReference>
<dbReference type="Gene3D" id="3.40.50.300">
    <property type="entry name" value="P-loop containing nucleotide triphosphate hydrolases"/>
    <property type="match status" value="1"/>
</dbReference>
<evidence type="ECO:0000313" key="11">
    <source>
        <dbReference type="EMBL" id="QTA80370.1"/>
    </source>
</evidence>
<organism evidence="11 12">
    <name type="scientific">Desulfonema limicola</name>
    <dbReference type="NCBI Taxonomy" id="45656"/>
    <lineage>
        <taxon>Bacteria</taxon>
        <taxon>Pseudomonadati</taxon>
        <taxon>Thermodesulfobacteriota</taxon>
        <taxon>Desulfobacteria</taxon>
        <taxon>Desulfobacterales</taxon>
        <taxon>Desulfococcaceae</taxon>
        <taxon>Desulfonema</taxon>
    </lineage>
</organism>
<evidence type="ECO:0000259" key="10">
    <source>
        <dbReference type="Pfam" id="PF21694"/>
    </source>
</evidence>
<evidence type="ECO:0000256" key="8">
    <source>
        <dbReference type="ARBA" id="ARBA00049244"/>
    </source>
</evidence>
<dbReference type="RefSeq" id="WP_207692024.1">
    <property type="nucleotide sequence ID" value="NZ_CP061799.1"/>
</dbReference>
<keyword evidence="5" id="KW-0235">DNA replication</keyword>
<evidence type="ECO:0000256" key="1">
    <source>
        <dbReference type="ARBA" id="ARBA00012417"/>
    </source>
</evidence>
<evidence type="ECO:0000256" key="5">
    <source>
        <dbReference type="ARBA" id="ARBA00022705"/>
    </source>
</evidence>
<evidence type="ECO:0000313" key="12">
    <source>
        <dbReference type="Proteomes" id="UP000663720"/>
    </source>
</evidence>
<feature type="domain" description="DNA polymerase III delta N-terminal" evidence="9">
    <location>
        <begin position="26"/>
        <end position="105"/>
    </location>
</feature>
<dbReference type="GO" id="GO:0003887">
    <property type="term" value="F:DNA-directed DNA polymerase activity"/>
    <property type="evidence" value="ECO:0007669"/>
    <property type="project" value="UniProtKB-KW"/>
</dbReference>
<dbReference type="Pfam" id="PF06144">
    <property type="entry name" value="DNA_pol3_delta"/>
    <property type="match status" value="1"/>
</dbReference>
<dbReference type="PANTHER" id="PTHR34388:SF1">
    <property type="entry name" value="DNA POLYMERASE III SUBUNIT DELTA"/>
    <property type="match status" value="1"/>
</dbReference>
<dbReference type="Pfam" id="PF21694">
    <property type="entry name" value="DNA_pol3_delta_C"/>
    <property type="match status" value="1"/>
</dbReference>
<reference evidence="11" key="1">
    <citation type="journal article" date="2021" name="Microb. Physiol.">
        <title>Proteogenomic Insights into the Physiology of Marine, Sulfate-Reducing, Filamentous Desulfonema limicola and Desulfonema magnum.</title>
        <authorList>
            <person name="Schnaars V."/>
            <person name="Wohlbrand L."/>
            <person name="Scheve S."/>
            <person name="Hinrichs C."/>
            <person name="Reinhardt R."/>
            <person name="Rabus R."/>
        </authorList>
    </citation>
    <scope>NUCLEOTIDE SEQUENCE</scope>
    <source>
        <strain evidence="11">5ac10</strain>
    </source>
</reference>
<accession>A0A975GGI7</accession>
<dbReference type="SUPFAM" id="SSF52540">
    <property type="entry name" value="P-loop containing nucleoside triphosphate hydrolases"/>
    <property type="match status" value="1"/>
</dbReference>
<keyword evidence="4" id="KW-0548">Nucleotidyltransferase</keyword>
<keyword evidence="6" id="KW-0239">DNA-directed DNA polymerase</keyword>
<gene>
    <name evidence="11" type="ORF">dnl_26700</name>
</gene>
<evidence type="ECO:0000256" key="3">
    <source>
        <dbReference type="ARBA" id="ARBA00022679"/>
    </source>
</evidence>
<dbReference type="EC" id="2.7.7.7" evidence="1"/>
<comment type="similarity">
    <text evidence="7">Belongs to the DNA polymerase HolA subunit family.</text>
</comment>
<dbReference type="InterPro" id="IPR010372">
    <property type="entry name" value="DNA_pol3_delta_N"/>
</dbReference>
<comment type="catalytic activity">
    <reaction evidence="8">
        <text>DNA(n) + a 2'-deoxyribonucleoside 5'-triphosphate = DNA(n+1) + diphosphate</text>
        <dbReference type="Rhea" id="RHEA:22508"/>
        <dbReference type="Rhea" id="RHEA-COMP:17339"/>
        <dbReference type="Rhea" id="RHEA-COMP:17340"/>
        <dbReference type="ChEBI" id="CHEBI:33019"/>
        <dbReference type="ChEBI" id="CHEBI:61560"/>
        <dbReference type="ChEBI" id="CHEBI:173112"/>
        <dbReference type="EC" id="2.7.7.7"/>
    </reaction>
</comment>